<protein>
    <submittedName>
        <fullName evidence="2">Cytosine permease</fullName>
    </submittedName>
</protein>
<feature type="transmembrane region" description="Helical" evidence="1">
    <location>
        <begin position="49"/>
        <end position="73"/>
    </location>
</feature>
<keyword evidence="1" id="KW-0812">Transmembrane</keyword>
<comment type="caution">
    <text evidence="2">The sequence shown here is derived from an EMBL/GenBank/DDBJ whole genome shotgun (WGS) entry which is preliminary data.</text>
</comment>
<dbReference type="Proteomes" id="UP000247823">
    <property type="component" value="Unassembled WGS sequence"/>
</dbReference>
<dbReference type="EMBL" id="QJQB01000468">
    <property type="protein sequence ID" value="PYA60545.1"/>
    <property type="molecule type" value="Genomic_DNA"/>
</dbReference>
<evidence type="ECO:0000313" key="2">
    <source>
        <dbReference type="EMBL" id="PYA60545.1"/>
    </source>
</evidence>
<keyword evidence="1" id="KW-1133">Transmembrane helix</keyword>
<reference evidence="2 3" key="2">
    <citation type="submission" date="2018-06" db="EMBL/GenBank/DDBJ databases">
        <title>Serratia marcescens genome sequencing and assembly.</title>
        <authorList>
            <person name="Martins R.C.R."/>
            <person name="Perdigao-Neto L.V."/>
            <person name="Costa S.F."/>
            <person name="Levin A.S.S."/>
        </authorList>
    </citation>
    <scope>NUCLEOTIDE SEQUENCE [LARGE SCALE GENOMIC DNA]</scope>
    <source>
        <strain evidence="2 3">1283</strain>
    </source>
</reference>
<feature type="transmembrane region" description="Helical" evidence="1">
    <location>
        <begin position="20"/>
        <end position="43"/>
    </location>
</feature>
<evidence type="ECO:0000256" key="1">
    <source>
        <dbReference type="SAM" id="Phobius"/>
    </source>
</evidence>
<keyword evidence="1" id="KW-0472">Membrane</keyword>
<dbReference type="Gene3D" id="1.10.4160.10">
    <property type="entry name" value="Hydantoin permease"/>
    <property type="match status" value="1"/>
</dbReference>
<dbReference type="PANTHER" id="PTHR30569:SF0">
    <property type="entry name" value="CYTOSINE PERMEASE"/>
    <property type="match status" value="1"/>
</dbReference>
<dbReference type="PANTHER" id="PTHR30569">
    <property type="entry name" value="CYTOSINE TRANSPORTER CODB"/>
    <property type="match status" value="1"/>
</dbReference>
<gene>
    <name evidence="2" type="ORF">DMW51_20905</name>
</gene>
<reference evidence="3" key="1">
    <citation type="submission" date="2018-06" db="EMBL/GenBank/DDBJ databases">
        <title>Serratia marcescens genome sequencing and assembly.</title>
        <authorList>
            <person name="Martins R.C."/>
            <person name="Perdigao-Neto L.V."/>
            <person name="Costa S.F."/>
            <person name="Levin A.S.S."/>
        </authorList>
    </citation>
    <scope>NUCLEOTIDE SEQUENCE [LARGE SCALE GENOMIC DNA]</scope>
    <source>
        <strain evidence="3">1283</strain>
    </source>
</reference>
<feature type="non-terminal residue" evidence="2">
    <location>
        <position position="83"/>
    </location>
</feature>
<proteinExistence type="predicted"/>
<organism evidence="2 3">
    <name type="scientific">Serratia marcescens</name>
    <dbReference type="NCBI Taxonomy" id="615"/>
    <lineage>
        <taxon>Bacteria</taxon>
        <taxon>Pseudomonadati</taxon>
        <taxon>Pseudomonadota</taxon>
        <taxon>Gammaproteobacteria</taxon>
        <taxon>Enterobacterales</taxon>
        <taxon>Yersiniaceae</taxon>
        <taxon>Serratia</taxon>
    </lineage>
</organism>
<keyword evidence="3" id="KW-1185">Reference proteome</keyword>
<sequence length="83" mass="8868">MIKIEDYPLTRVPQDKRVSFLSVAIVHMGMLTALDQFMLGAVLGNSMTLIDAFTAIFVGSLIFGVVTYGLGLAGMREGISGSL</sequence>
<accession>A0ABX5N9V2</accession>
<dbReference type="InterPro" id="IPR030191">
    <property type="entry name" value="CodB"/>
</dbReference>
<evidence type="ECO:0000313" key="3">
    <source>
        <dbReference type="Proteomes" id="UP000247823"/>
    </source>
</evidence>
<name>A0ABX5N9V2_SERMA</name>